<keyword evidence="11" id="KW-0963">Cytoplasm</keyword>
<feature type="binding site" evidence="11">
    <location>
        <position position="630"/>
    </location>
    <ligand>
        <name>Zn(2+)</name>
        <dbReference type="ChEBI" id="CHEBI:29105"/>
    </ligand>
</feature>
<keyword evidence="6 11" id="KW-0862">Zinc</keyword>
<keyword evidence="4 11" id="KW-0479">Metal-binding</keyword>
<dbReference type="SUPFAM" id="SSF50447">
    <property type="entry name" value="Translation proteins"/>
    <property type="match status" value="1"/>
</dbReference>
<accession>A0A2M9CSB1</accession>
<feature type="binding site" evidence="11">
    <location>
        <position position="733"/>
    </location>
    <ligand>
        <name>Zn(2+)</name>
        <dbReference type="ChEBI" id="CHEBI:29105"/>
    </ligand>
</feature>
<organism evidence="14 15">
    <name type="scientific">Thermoflavifilum aggregans</name>
    <dbReference type="NCBI Taxonomy" id="454188"/>
    <lineage>
        <taxon>Bacteria</taxon>
        <taxon>Pseudomonadati</taxon>
        <taxon>Bacteroidota</taxon>
        <taxon>Chitinophagia</taxon>
        <taxon>Chitinophagales</taxon>
        <taxon>Chitinophagaceae</taxon>
        <taxon>Thermoflavifilum</taxon>
    </lineage>
</organism>
<dbReference type="Gene3D" id="3.10.310.40">
    <property type="match status" value="1"/>
</dbReference>
<keyword evidence="5 11" id="KW-0547">Nucleotide-binding</keyword>
<reference evidence="14 15" key="1">
    <citation type="submission" date="2017-11" db="EMBL/GenBank/DDBJ databases">
        <title>Genomic Encyclopedia of Archaeal and Bacterial Type Strains, Phase II (KMG-II): From Individual Species to Whole Genera.</title>
        <authorList>
            <person name="Goeker M."/>
        </authorList>
    </citation>
    <scope>NUCLEOTIDE SEQUENCE [LARGE SCALE GENOMIC DNA]</scope>
    <source>
        <strain evidence="14 15">DSM 27268</strain>
    </source>
</reference>
<proteinExistence type="inferred from homology"/>
<evidence type="ECO:0000256" key="8">
    <source>
        <dbReference type="ARBA" id="ARBA00022884"/>
    </source>
</evidence>
<evidence type="ECO:0000256" key="2">
    <source>
        <dbReference type="ARBA" id="ARBA00022555"/>
    </source>
</evidence>
<dbReference type="PANTHER" id="PTHR11777:SF9">
    <property type="entry name" value="ALANINE--TRNA LIGASE, CYTOPLASMIC"/>
    <property type="match status" value="1"/>
</dbReference>
<dbReference type="FunFam" id="3.30.980.10:FF:000004">
    <property type="entry name" value="Alanine--tRNA ligase, cytoplasmic"/>
    <property type="match status" value="1"/>
</dbReference>
<dbReference type="HAMAP" id="MF_00036_B">
    <property type="entry name" value="Ala_tRNA_synth_B"/>
    <property type="match status" value="1"/>
</dbReference>
<dbReference type="Pfam" id="PF01411">
    <property type="entry name" value="tRNA-synt_2c"/>
    <property type="match status" value="1"/>
</dbReference>
<dbReference type="InterPro" id="IPR018163">
    <property type="entry name" value="Thr/Ala-tRNA-synth_IIc_edit"/>
</dbReference>
<dbReference type="Proteomes" id="UP000230000">
    <property type="component" value="Unassembled WGS sequence"/>
</dbReference>
<keyword evidence="10 11" id="KW-0030">Aminoacyl-tRNA synthetase</keyword>
<dbReference type="Gene3D" id="3.30.980.10">
    <property type="entry name" value="Threonyl-trna Synthetase, Chain A, domain 2"/>
    <property type="match status" value="1"/>
</dbReference>
<evidence type="ECO:0000256" key="1">
    <source>
        <dbReference type="ARBA" id="ARBA00008226"/>
    </source>
</evidence>
<dbReference type="PROSITE" id="PS50860">
    <property type="entry name" value="AA_TRNA_LIGASE_II_ALA"/>
    <property type="match status" value="1"/>
</dbReference>
<evidence type="ECO:0000256" key="4">
    <source>
        <dbReference type="ARBA" id="ARBA00022723"/>
    </source>
</evidence>
<keyword evidence="2 11" id="KW-0820">tRNA-binding</keyword>
<keyword evidence="15" id="KW-1185">Reference proteome</keyword>
<dbReference type="GO" id="GO:0006419">
    <property type="term" value="P:alanyl-tRNA aminoacylation"/>
    <property type="evidence" value="ECO:0007669"/>
    <property type="project" value="UniProtKB-UniRule"/>
</dbReference>
<evidence type="ECO:0000256" key="7">
    <source>
        <dbReference type="ARBA" id="ARBA00022840"/>
    </source>
</evidence>
<protein>
    <recommendedName>
        <fullName evidence="11">Alanine--tRNA ligase</fullName>
        <ecNumber evidence="11">6.1.1.7</ecNumber>
    </recommendedName>
    <alternativeName>
        <fullName evidence="11">Alanyl-tRNA synthetase</fullName>
        <shortName evidence="11">AlaRS</shortName>
    </alternativeName>
</protein>
<dbReference type="EC" id="6.1.1.7" evidence="11"/>
<comment type="caution">
    <text evidence="14">The sequence shown here is derived from an EMBL/GenBank/DDBJ whole genome shotgun (WGS) entry which is preliminary data.</text>
</comment>
<dbReference type="AlphaFoldDB" id="A0A2M9CSB1"/>
<dbReference type="SMART" id="SM00863">
    <property type="entry name" value="tRNA_SAD"/>
    <property type="match status" value="1"/>
</dbReference>
<dbReference type="FunFam" id="3.30.930.10:FF:000011">
    <property type="entry name" value="Alanine--tRNA ligase, cytoplasmic"/>
    <property type="match status" value="1"/>
</dbReference>
<evidence type="ECO:0000256" key="12">
    <source>
        <dbReference type="SAM" id="Coils"/>
    </source>
</evidence>
<comment type="catalytic activity">
    <reaction evidence="11">
        <text>tRNA(Ala) + L-alanine + ATP = L-alanyl-tRNA(Ala) + AMP + diphosphate</text>
        <dbReference type="Rhea" id="RHEA:12540"/>
        <dbReference type="Rhea" id="RHEA-COMP:9657"/>
        <dbReference type="Rhea" id="RHEA-COMP:9923"/>
        <dbReference type="ChEBI" id="CHEBI:30616"/>
        <dbReference type="ChEBI" id="CHEBI:33019"/>
        <dbReference type="ChEBI" id="CHEBI:57972"/>
        <dbReference type="ChEBI" id="CHEBI:78442"/>
        <dbReference type="ChEBI" id="CHEBI:78497"/>
        <dbReference type="ChEBI" id="CHEBI:456215"/>
        <dbReference type="EC" id="6.1.1.7"/>
    </reaction>
</comment>
<comment type="cofactor">
    <cofactor evidence="11">
        <name>Zn(2+)</name>
        <dbReference type="ChEBI" id="CHEBI:29105"/>
    </cofactor>
    <text evidence="11">Binds 1 zinc ion per subunit.</text>
</comment>
<dbReference type="Gene3D" id="3.30.930.10">
    <property type="entry name" value="Bira Bifunctional Protein, Domain 2"/>
    <property type="match status" value="1"/>
</dbReference>
<feature type="binding site" evidence="11">
    <location>
        <position position="729"/>
    </location>
    <ligand>
        <name>Zn(2+)</name>
        <dbReference type="ChEBI" id="CHEBI:29105"/>
    </ligand>
</feature>
<dbReference type="Pfam" id="PF07973">
    <property type="entry name" value="tRNA_SAD"/>
    <property type="match status" value="1"/>
</dbReference>
<comment type="subcellular location">
    <subcellularLocation>
        <location evidence="11">Cytoplasm</location>
    </subcellularLocation>
</comment>
<keyword evidence="3 11" id="KW-0436">Ligase</keyword>
<dbReference type="CDD" id="cd00673">
    <property type="entry name" value="AlaRS_core"/>
    <property type="match status" value="1"/>
</dbReference>
<dbReference type="FunFam" id="3.10.310.40:FF:000001">
    <property type="entry name" value="Alanine--tRNA ligase"/>
    <property type="match status" value="1"/>
</dbReference>
<feature type="binding site" evidence="11">
    <location>
        <position position="626"/>
    </location>
    <ligand>
        <name>Zn(2+)</name>
        <dbReference type="ChEBI" id="CHEBI:29105"/>
    </ligand>
</feature>
<evidence type="ECO:0000313" key="15">
    <source>
        <dbReference type="Proteomes" id="UP000230000"/>
    </source>
</evidence>
<dbReference type="Gene3D" id="3.30.54.20">
    <property type="match status" value="1"/>
</dbReference>
<evidence type="ECO:0000313" key="14">
    <source>
        <dbReference type="EMBL" id="PJJ74779.1"/>
    </source>
</evidence>
<feature type="domain" description="Alanyl-transfer RNA synthetases family profile" evidence="13">
    <location>
        <begin position="67"/>
        <end position="772"/>
    </location>
</feature>
<dbReference type="InterPro" id="IPR012947">
    <property type="entry name" value="tRNA_SAD"/>
</dbReference>
<dbReference type="SUPFAM" id="SSF55681">
    <property type="entry name" value="Class II aaRS and biotin synthetases"/>
    <property type="match status" value="1"/>
</dbReference>
<dbReference type="Gene3D" id="2.40.30.130">
    <property type="match status" value="1"/>
</dbReference>
<dbReference type="InterPro" id="IPR045864">
    <property type="entry name" value="aa-tRNA-synth_II/BPL/LPL"/>
</dbReference>
<evidence type="ECO:0000256" key="9">
    <source>
        <dbReference type="ARBA" id="ARBA00022917"/>
    </source>
</evidence>
<dbReference type="GO" id="GO:0000049">
    <property type="term" value="F:tRNA binding"/>
    <property type="evidence" value="ECO:0007669"/>
    <property type="project" value="UniProtKB-KW"/>
</dbReference>
<sequence>MVIFQARFNRRRIRANIKGKTQEIKGLLILSSRKLNLQNLKLANFTISFIDSESQNNHLSQFPVMPLTAREIRQQFLDFFKSKGHIIVPSSPIVVKNDPTLLFTNAGMNQFKDFFLGTQTPQYRRVADTQKCLRVSGKHNDLEEVGKDTYHHTMFEMLGNWSFGDYFKEEAIAWAWELLTKVYQIPEDRLYATVFEGDAAEQLPADEEAYQHWLKWLPADRVLKGSKKDNFWEMGDTGPCGPCTEIHIDCRPEEQRRQQPGNTLINQNHPEVIEIWNLVFIQYNRLKDGSLEPLPARHVDTGMGLERLVRVLQGKQSNYDTDLFLPLIQATEDLTGIRYDGGQSYQAISFRVIADHIRALCFTIADGQLPSNTGAGYVIRRILRRAVRYYYSHLGIREPMLYQLVPVVGEIFQGVFPEVQQQSSFIAKIIFEEEQHFLKTLETGIQRIETYFETATTREIPGQLAFELFDTYGFPIDLTRIIAAEKGFSVDEAGFRHALEAQKNRSRQATALEVGDWTILSDGLTRFVGYEQLHTTSQVLRYRQVTEKGKSFYQIVLNETPFYAESGGQVGDTGWFIQGTQKIQVWDTRKENDLIVHLTRELPAHPEQPLEAHVDEIRRQKLMLNHSATHLLHAALRQVLGHHVQQKGSLVHPDYLRFDFSHFNKLSTQEIQEVEAVVNAKIRENIPVQIQYMPREEALRMGAMALFGEKYGEQVRVVTMDPRFSIELCGGTHVRYTGEIGFFIITAETAVAAGVRRIEALTGEAAWQYVRQQLALLADARELLHQPRQLTDALQKLIEEKSQLEKQYQSLEQKWLQQQAKQLAQQAKKIHDVQFIGQIVDVPSADALKQLGFFLRDHLVPTYLIVLAAVIQDKAQVLIMTDENSAAQYHWHAGEWMKKIVAPLIQGGGGGQATIATGGGKNTSSLQEVIHRMAQMAQA</sequence>
<dbReference type="InterPro" id="IPR018164">
    <property type="entry name" value="Ala-tRNA-synth_IIc_N"/>
</dbReference>
<dbReference type="SUPFAM" id="SSF55186">
    <property type="entry name" value="ThrRS/AlaRS common domain"/>
    <property type="match status" value="1"/>
</dbReference>
<dbReference type="PRINTS" id="PR00980">
    <property type="entry name" value="TRNASYNTHALA"/>
</dbReference>
<dbReference type="GO" id="GO:0005737">
    <property type="term" value="C:cytoplasm"/>
    <property type="evidence" value="ECO:0007669"/>
    <property type="project" value="UniProtKB-SubCell"/>
</dbReference>
<feature type="coiled-coil region" evidence="12">
    <location>
        <begin position="794"/>
        <end position="821"/>
    </location>
</feature>
<evidence type="ECO:0000256" key="11">
    <source>
        <dbReference type="HAMAP-Rule" id="MF_00036"/>
    </source>
</evidence>
<evidence type="ECO:0000256" key="5">
    <source>
        <dbReference type="ARBA" id="ARBA00022741"/>
    </source>
</evidence>
<dbReference type="GO" id="GO:0002161">
    <property type="term" value="F:aminoacyl-tRNA deacylase activity"/>
    <property type="evidence" value="ECO:0007669"/>
    <property type="project" value="TreeGrafter"/>
</dbReference>
<evidence type="ECO:0000256" key="3">
    <source>
        <dbReference type="ARBA" id="ARBA00022598"/>
    </source>
</evidence>
<dbReference type="SUPFAM" id="SSF101353">
    <property type="entry name" value="Putative anticodon-binding domain of alanyl-tRNA synthetase (AlaRS)"/>
    <property type="match status" value="1"/>
</dbReference>
<dbReference type="InterPro" id="IPR023033">
    <property type="entry name" value="Ala_tRNA_ligase_euk/bac"/>
</dbReference>
<dbReference type="InterPro" id="IPR018162">
    <property type="entry name" value="Ala-tRNA-ligase_IIc_anticod-bd"/>
</dbReference>
<gene>
    <name evidence="11" type="primary">alaS</name>
    <name evidence="14" type="ORF">BXY57_0341</name>
</gene>
<dbReference type="GO" id="GO:0005524">
    <property type="term" value="F:ATP binding"/>
    <property type="evidence" value="ECO:0007669"/>
    <property type="project" value="UniProtKB-UniRule"/>
</dbReference>
<evidence type="ECO:0000259" key="13">
    <source>
        <dbReference type="PROSITE" id="PS50860"/>
    </source>
</evidence>
<comment type="domain">
    <text evidence="11">Consists of three domains; the N-terminal catalytic domain, the editing domain and the C-terminal C-Ala domain. The editing domain removes incorrectly charged amino acids, while the C-Ala domain, along with tRNA(Ala), serves as a bridge to cooperatively bring together the editing and aminoacylation centers thus stimulating deacylation of misacylated tRNAs.</text>
</comment>
<keyword evidence="12" id="KW-0175">Coiled coil</keyword>
<dbReference type="InterPro" id="IPR050058">
    <property type="entry name" value="Ala-tRNA_ligase"/>
</dbReference>
<dbReference type="GO" id="GO:0008270">
    <property type="term" value="F:zinc ion binding"/>
    <property type="evidence" value="ECO:0007669"/>
    <property type="project" value="UniProtKB-UniRule"/>
</dbReference>
<evidence type="ECO:0000256" key="6">
    <source>
        <dbReference type="ARBA" id="ARBA00022833"/>
    </source>
</evidence>
<evidence type="ECO:0000256" key="10">
    <source>
        <dbReference type="ARBA" id="ARBA00023146"/>
    </source>
</evidence>
<dbReference type="GO" id="GO:0004813">
    <property type="term" value="F:alanine-tRNA ligase activity"/>
    <property type="evidence" value="ECO:0007669"/>
    <property type="project" value="UniProtKB-UniRule"/>
</dbReference>
<keyword evidence="8 11" id="KW-0694">RNA-binding</keyword>
<name>A0A2M9CSB1_9BACT</name>
<dbReference type="FunFam" id="3.30.54.20:FF:000001">
    <property type="entry name" value="Alanine--tRNA ligase"/>
    <property type="match status" value="1"/>
</dbReference>
<comment type="function">
    <text evidence="11">Catalyzes the attachment of alanine to tRNA(Ala) in a two-step reaction: alanine is first activated by ATP to form Ala-AMP and then transferred to the acceptor end of tRNA(Ala). Also edits incorrectly charged Ser-tRNA(Ala) and Gly-tRNA(Ala) via its editing domain.</text>
</comment>
<dbReference type="NCBIfam" id="TIGR00344">
    <property type="entry name" value="alaS"/>
    <property type="match status" value="1"/>
</dbReference>
<dbReference type="PANTHER" id="PTHR11777">
    <property type="entry name" value="ALANYL-TRNA SYNTHETASE"/>
    <property type="match status" value="1"/>
</dbReference>
<keyword evidence="9 11" id="KW-0648">Protein biosynthesis</keyword>
<comment type="similarity">
    <text evidence="1 11">Belongs to the class-II aminoacyl-tRNA synthetase family.</text>
</comment>
<dbReference type="EMBL" id="PGFG01000001">
    <property type="protein sequence ID" value="PJJ74779.1"/>
    <property type="molecule type" value="Genomic_DNA"/>
</dbReference>
<dbReference type="InterPro" id="IPR002318">
    <property type="entry name" value="Ala-tRNA-lgiase_IIc"/>
</dbReference>
<dbReference type="InterPro" id="IPR018165">
    <property type="entry name" value="Ala-tRNA-synth_IIc_core"/>
</dbReference>
<dbReference type="InterPro" id="IPR009000">
    <property type="entry name" value="Transl_B-barrel_sf"/>
</dbReference>
<keyword evidence="7 11" id="KW-0067">ATP-binding</keyword>